<reference evidence="1 2" key="1">
    <citation type="journal article" date="2019" name="Commun. Biol.">
        <title>The bagworm genome reveals a unique fibroin gene that provides high tensile strength.</title>
        <authorList>
            <person name="Kono N."/>
            <person name="Nakamura H."/>
            <person name="Ohtoshi R."/>
            <person name="Tomita M."/>
            <person name="Numata K."/>
            <person name="Arakawa K."/>
        </authorList>
    </citation>
    <scope>NUCLEOTIDE SEQUENCE [LARGE SCALE GENOMIC DNA]</scope>
</reference>
<protein>
    <submittedName>
        <fullName evidence="1">Uncharacterized protein</fullName>
    </submittedName>
</protein>
<comment type="caution">
    <text evidence="1">The sequence shown here is derived from an EMBL/GenBank/DDBJ whole genome shotgun (WGS) entry which is preliminary data.</text>
</comment>
<organism evidence="1 2">
    <name type="scientific">Eumeta variegata</name>
    <name type="common">Bagworm moth</name>
    <name type="synonym">Eumeta japonica</name>
    <dbReference type="NCBI Taxonomy" id="151549"/>
    <lineage>
        <taxon>Eukaryota</taxon>
        <taxon>Metazoa</taxon>
        <taxon>Ecdysozoa</taxon>
        <taxon>Arthropoda</taxon>
        <taxon>Hexapoda</taxon>
        <taxon>Insecta</taxon>
        <taxon>Pterygota</taxon>
        <taxon>Neoptera</taxon>
        <taxon>Endopterygota</taxon>
        <taxon>Lepidoptera</taxon>
        <taxon>Glossata</taxon>
        <taxon>Ditrysia</taxon>
        <taxon>Tineoidea</taxon>
        <taxon>Psychidae</taxon>
        <taxon>Oiketicinae</taxon>
        <taxon>Eumeta</taxon>
    </lineage>
</organism>
<evidence type="ECO:0000313" key="1">
    <source>
        <dbReference type="EMBL" id="GBP65244.1"/>
    </source>
</evidence>
<evidence type="ECO:0000313" key="2">
    <source>
        <dbReference type="Proteomes" id="UP000299102"/>
    </source>
</evidence>
<accession>A0A4C1XRR0</accession>
<dbReference type="EMBL" id="BGZK01000924">
    <property type="protein sequence ID" value="GBP65244.1"/>
    <property type="molecule type" value="Genomic_DNA"/>
</dbReference>
<dbReference type="Proteomes" id="UP000299102">
    <property type="component" value="Unassembled WGS sequence"/>
</dbReference>
<proteinExistence type="predicted"/>
<dbReference type="AlphaFoldDB" id="A0A4C1XRR0"/>
<keyword evidence="2" id="KW-1185">Reference proteome</keyword>
<sequence length="180" mass="20119">MGSLRALPRKAIRTTEEIGRRGAVKSAHFKQIVTKLITTRVIRASYAVEHVRIDKKYLERNHSSNHENVLRRPVRYHALREYSYEVAASAIVLNRVSENFGGPLALHSPTPSSSPYSPTVTTFPVTSLHSCSIRYTIPIQKVTIAFVSSLELRVSVGGGGHLLFDSSHARLFLQNTKKIK</sequence>
<gene>
    <name evidence="1" type="ORF">EVAR_37091_1</name>
</gene>
<name>A0A4C1XRR0_EUMVA</name>